<dbReference type="EMBL" id="JH713203">
    <property type="protein sequence ID" value="EFO14312.1"/>
    <property type="molecule type" value="Genomic_DNA"/>
</dbReference>
<dbReference type="RefSeq" id="XP_003149756.1">
    <property type="nucleotide sequence ID" value="XM_003149708.1"/>
</dbReference>
<name>A0A1S0TI40_LOALO</name>
<dbReference type="CTD" id="9951688"/>
<protein>
    <submittedName>
        <fullName evidence="1">Uncharacterized protein</fullName>
    </submittedName>
</protein>
<accession>A0A1S0TI40</accession>
<dbReference type="InParanoid" id="A0A1S0TI40"/>
<proteinExistence type="predicted"/>
<dbReference type="AlphaFoldDB" id="A0A1S0TI40"/>
<gene>
    <name evidence="1" type="ORF">LOAG_14209</name>
</gene>
<dbReference type="GeneID" id="9951688"/>
<evidence type="ECO:0000313" key="1">
    <source>
        <dbReference type="EMBL" id="EFO14312.1"/>
    </source>
</evidence>
<dbReference type="KEGG" id="loa:LOAG_14209"/>
<reference evidence="1" key="1">
    <citation type="submission" date="2012-04" db="EMBL/GenBank/DDBJ databases">
        <title>The Genome Sequence of Loa loa.</title>
        <authorList>
            <consortium name="The Broad Institute Genome Sequencing Platform"/>
            <consortium name="Broad Institute Genome Sequencing Center for Infectious Disease"/>
            <person name="Nutman T.B."/>
            <person name="Fink D.L."/>
            <person name="Russ C."/>
            <person name="Young S."/>
            <person name="Zeng Q."/>
            <person name="Gargeya S."/>
            <person name="Alvarado L."/>
            <person name="Berlin A."/>
            <person name="Chapman S.B."/>
            <person name="Chen Z."/>
            <person name="Freedman E."/>
            <person name="Gellesch M."/>
            <person name="Goldberg J."/>
            <person name="Griggs A."/>
            <person name="Gujja S."/>
            <person name="Heilman E.R."/>
            <person name="Heiman D."/>
            <person name="Howarth C."/>
            <person name="Mehta T."/>
            <person name="Neiman D."/>
            <person name="Pearson M."/>
            <person name="Roberts A."/>
            <person name="Saif S."/>
            <person name="Shea T."/>
            <person name="Shenoy N."/>
            <person name="Sisk P."/>
            <person name="Stolte C."/>
            <person name="Sykes S."/>
            <person name="White J."/>
            <person name="Yandava C."/>
            <person name="Haas B."/>
            <person name="Henn M.R."/>
            <person name="Nusbaum C."/>
            <person name="Birren B."/>
        </authorList>
    </citation>
    <scope>NUCLEOTIDE SEQUENCE [LARGE SCALE GENOMIC DNA]</scope>
</reference>
<organism evidence="1">
    <name type="scientific">Loa loa</name>
    <name type="common">Eye worm</name>
    <name type="synonym">Filaria loa</name>
    <dbReference type="NCBI Taxonomy" id="7209"/>
    <lineage>
        <taxon>Eukaryota</taxon>
        <taxon>Metazoa</taxon>
        <taxon>Ecdysozoa</taxon>
        <taxon>Nematoda</taxon>
        <taxon>Chromadorea</taxon>
        <taxon>Rhabditida</taxon>
        <taxon>Spirurina</taxon>
        <taxon>Spiruromorpha</taxon>
        <taxon>Filarioidea</taxon>
        <taxon>Onchocercidae</taxon>
        <taxon>Loa</taxon>
    </lineage>
</organism>
<sequence>MFTTSTTNHVCKIISLTTERTPIRRWRMNAHKQLHNMCYPNNRCDEAQIAGNVQLFSTFYIFALLNDGVHLMQMKKWKRTSFEMAERYWPNIKSFNGEIKSACYIITDELEEKLMIPGLNP</sequence>